<dbReference type="PANTHER" id="PTHR10782">
    <property type="entry name" value="ZINC FINGER MIZ DOMAIN-CONTAINING PROTEIN"/>
    <property type="match status" value="1"/>
</dbReference>
<feature type="region of interest" description="Disordered" evidence="9">
    <location>
        <begin position="385"/>
        <end position="509"/>
    </location>
</feature>
<evidence type="ECO:0000256" key="1">
    <source>
        <dbReference type="ARBA" id="ARBA00004718"/>
    </source>
</evidence>
<feature type="region of interest" description="Disordered" evidence="9">
    <location>
        <begin position="539"/>
        <end position="592"/>
    </location>
</feature>
<evidence type="ECO:0000256" key="5">
    <source>
        <dbReference type="ARBA" id="ARBA00022771"/>
    </source>
</evidence>
<dbReference type="EMBL" id="JBFMKM010000012">
    <property type="protein sequence ID" value="KAL1302504.1"/>
    <property type="molecule type" value="Genomic_DNA"/>
</dbReference>
<organism evidence="13 14">
    <name type="scientific">Neodothiora populina</name>
    <dbReference type="NCBI Taxonomy" id="2781224"/>
    <lineage>
        <taxon>Eukaryota</taxon>
        <taxon>Fungi</taxon>
        <taxon>Dikarya</taxon>
        <taxon>Ascomycota</taxon>
        <taxon>Pezizomycotina</taxon>
        <taxon>Dothideomycetes</taxon>
        <taxon>Dothideomycetidae</taxon>
        <taxon>Dothideales</taxon>
        <taxon>Dothioraceae</taxon>
        <taxon>Neodothiora</taxon>
    </lineage>
</organism>
<comment type="pathway">
    <text evidence="1">Protein modification; protein sumoylation.</text>
</comment>
<dbReference type="SMART" id="SM00513">
    <property type="entry name" value="SAP"/>
    <property type="match status" value="1"/>
</dbReference>
<dbReference type="Pfam" id="PF14324">
    <property type="entry name" value="PINIT"/>
    <property type="match status" value="1"/>
</dbReference>
<evidence type="ECO:0000259" key="10">
    <source>
        <dbReference type="PROSITE" id="PS50800"/>
    </source>
</evidence>
<dbReference type="Proteomes" id="UP001562354">
    <property type="component" value="Unassembled WGS sequence"/>
</dbReference>
<reference evidence="13 14" key="1">
    <citation type="submission" date="2024-07" db="EMBL/GenBank/DDBJ databases">
        <title>Draft sequence of the Neodothiora populina.</title>
        <authorList>
            <person name="Drown D.D."/>
            <person name="Schuette U.S."/>
            <person name="Buechlein A.B."/>
            <person name="Rusch D.R."/>
            <person name="Winton L.W."/>
            <person name="Adams G.A."/>
        </authorList>
    </citation>
    <scope>NUCLEOTIDE SEQUENCE [LARGE SCALE GENOMIC DNA]</scope>
    <source>
        <strain evidence="13 14">CPC 39397</strain>
    </source>
</reference>
<dbReference type="InterPro" id="IPR023321">
    <property type="entry name" value="PINIT"/>
</dbReference>
<protein>
    <submittedName>
        <fullName evidence="13">Uncharacterized protein</fullName>
    </submittedName>
</protein>
<dbReference type="PROSITE" id="PS51044">
    <property type="entry name" value="ZF_SP_RING"/>
    <property type="match status" value="1"/>
</dbReference>
<dbReference type="PROSITE" id="PS50800">
    <property type="entry name" value="SAP"/>
    <property type="match status" value="1"/>
</dbReference>
<feature type="compositionally biased region" description="Gly residues" evidence="9">
    <location>
        <begin position="583"/>
        <end position="592"/>
    </location>
</feature>
<evidence type="ECO:0000256" key="7">
    <source>
        <dbReference type="ARBA" id="ARBA00022833"/>
    </source>
</evidence>
<dbReference type="InterPro" id="IPR003034">
    <property type="entry name" value="SAP_dom"/>
</dbReference>
<gene>
    <name evidence="13" type="ORF">AAFC00_002893</name>
</gene>
<evidence type="ECO:0000259" key="12">
    <source>
        <dbReference type="PROSITE" id="PS51466"/>
    </source>
</evidence>
<dbReference type="PANTHER" id="PTHR10782:SF4">
    <property type="entry name" value="TONALLI, ISOFORM E"/>
    <property type="match status" value="1"/>
</dbReference>
<dbReference type="InterPro" id="IPR004181">
    <property type="entry name" value="Znf_MIZ"/>
</dbReference>
<feature type="domain" description="SP-RING-type" evidence="11">
    <location>
        <begin position="303"/>
        <end position="388"/>
    </location>
</feature>
<dbReference type="InterPro" id="IPR013083">
    <property type="entry name" value="Znf_RING/FYVE/PHD"/>
</dbReference>
<proteinExistence type="inferred from homology"/>
<evidence type="ECO:0000313" key="14">
    <source>
        <dbReference type="Proteomes" id="UP001562354"/>
    </source>
</evidence>
<keyword evidence="5 8" id="KW-0863">Zinc-finger</keyword>
<evidence type="ECO:0000256" key="4">
    <source>
        <dbReference type="ARBA" id="ARBA00022723"/>
    </source>
</evidence>
<keyword evidence="3" id="KW-0808">Transferase</keyword>
<dbReference type="InterPro" id="IPR038654">
    <property type="entry name" value="PINIT_sf"/>
</dbReference>
<keyword evidence="14" id="KW-1185">Reference proteome</keyword>
<feature type="domain" description="SAP" evidence="10">
    <location>
        <begin position="21"/>
        <end position="55"/>
    </location>
</feature>
<keyword evidence="4" id="KW-0479">Metal-binding</keyword>
<evidence type="ECO:0000259" key="11">
    <source>
        <dbReference type="PROSITE" id="PS51044"/>
    </source>
</evidence>
<dbReference type="Pfam" id="PF02891">
    <property type="entry name" value="zf-MIZ"/>
    <property type="match status" value="1"/>
</dbReference>
<evidence type="ECO:0000313" key="13">
    <source>
        <dbReference type="EMBL" id="KAL1302504.1"/>
    </source>
</evidence>
<evidence type="ECO:0000256" key="6">
    <source>
        <dbReference type="ARBA" id="ARBA00022786"/>
    </source>
</evidence>
<dbReference type="RefSeq" id="XP_069198780.1">
    <property type="nucleotide sequence ID" value="XM_069342279.1"/>
</dbReference>
<sequence>MASQADINTMLRDRRGVEAKIQSLINNDLKEICRGENLAVSGVKAQLQTRILRHLDDLIRNNDALGFQRIRHRCLRNGRLDGFIPPYSLDSTASISPAPAAPHRPMVPTYPRPSLPGFHGSHGSKTYPIAATRTLNFKPSPFYTQLEPITPPQDLTEMQSNRHTVYMNINLNNAVCERLRADPKLRVMVYCTAATPIASYAAVDISFPGQIEVKVNGDDVRSNFKGLKNKPGTTKPADITDLVRKAPGYNNNLQITYALTTKKYTVVVNLVHKKSAEALAEQVRQGRFISKSRVLEEMAAKASDPDIIATSTVMSLKDPISTMRLSLPCRSTVCTHNQCFDGSYFLQLQEQAPTWTCPVCNKVIGYESLNVDQYVQDILQQTSSSTEQVTIEPDGSWHPVVQGDDSAGNRGKGQARASYDNDSDDDIIEIQESTTGKVKNEPVAATPGIAQQTPPLSSREASMATPVTARPTAKRPSAVIDLTLSDDDEPPRPAKRMHTSQNTNSHYNNTLSNMTNGRGPEMTRGQSDELLSMLLENGSDALPPLQAERPNGGLQHGQRLPWPTGQLQNTAWSPGKDNTNGNHNGGYTTGPR</sequence>
<dbReference type="PROSITE" id="PS51466">
    <property type="entry name" value="PINIT"/>
    <property type="match status" value="1"/>
</dbReference>
<evidence type="ECO:0000256" key="8">
    <source>
        <dbReference type="PROSITE-ProRule" id="PRU00452"/>
    </source>
</evidence>
<comment type="similarity">
    <text evidence="2">Belongs to the PIAS family.</text>
</comment>
<feature type="domain" description="PINIT" evidence="12">
    <location>
        <begin position="121"/>
        <end position="274"/>
    </location>
</feature>
<evidence type="ECO:0000256" key="9">
    <source>
        <dbReference type="SAM" id="MobiDB-lite"/>
    </source>
</evidence>
<accession>A0ABR3P8L2</accession>
<dbReference type="GeneID" id="95976595"/>
<name>A0ABR3P8L2_9PEZI</name>
<evidence type="ECO:0000256" key="2">
    <source>
        <dbReference type="ARBA" id="ARBA00005383"/>
    </source>
</evidence>
<feature type="compositionally biased region" description="Polar residues" evidence="9">
    <location>
        <begin position="499"/>
        <end position="509"/>
    </location>
</feature>
<keyword evidence="7" id="KW-0862">Zinc</keyword>
<comment type="caution">
    <text evidence="13">The sequence shown here is derived from an EMBL/GenBank/DDBJ whole genome shotgun (WGS) entry which is preliminary data.</text>
</comment>
<evidence type="ECO:0000256" key="3">
    <source>
        <dbReference type="ARBA" id="ARBA00022679"/>
    </source>
</evidence>
<feature type="compositionally biased region" description="Polar residues" evidence="9">
    <location>
        <begin position="449"/>
        <end position="460"/>
    </location>
</feature>
<dbReference type="Gene3D" id="2.60.120.780">
    <property type="entry name" value="PINIT domain"/>
    <property type="match status" value="1"/>
</dbReference>
<dbReference type="Gene3D" id="3.30.40.10">
    <property type="entry name" value="Zinc/RING finger domain, C3HC4 (zinc finger)"/>
    <property type="match status" value="1"/>
</dbReference>
<dbReference type="Pfam" id="PF02037">
    <property type="entry name" value="SAP"/>
    <property type="match status" value="1"/>
</dbReference>
<keyword evidence="6" id="KW-0833">Ubl conjugation pathway</keyword>